<sequence>MPRDSKDLAEKGAHVFSRPIHRSRSDEEGVSLETAACASGHEIDTRGTSHQPIDSEQA</sequence>
<name>M5U1V9_9BACT</name>
<accession>M5U1V9</accession>
<feature type="compositionally biased region" description="Polar residues" evidence="1">
    <location>
        <begin position="48"/>
        <end position="58"/>
    </location>
</feature>
<dbReference type="Proteomes" id="UP000011885">
    <property type="component" value="Unassembled WGS sequence"/>
</dbReference>
<evidence type="ECO:0000256" key="1">
    <source>
        <dbReference type="SAM" id="MobiDB-lite"/>
    </source>
</evidence>
<feature type="compositionally biased region" description="Basic and acidic residues" evidence="1">
    <location>
        <begin position="1"/>
        <end position="13"/>
    </location>
</feature>
<dbReference type="EMBL" id="ANOH01000478">
    <property type="protein sequence ID" value="EMI51836.1"/>
    <property type="molecule type" value="Genomic_DNA"/>
</dbReference>
<evidence type="ECO:0000313" key="3">
    <source>
        <dbReference type="Proteomes" id="UP000011885"/>
    </source>
</evidence>
<proteinExistence type="predicted"/>
<dbReference type="AlphaFoldDB" id="M5U1V9"/>
<keyword evidence="3" id="KW-1185">Reference proteome</keyword>
<gene>
    <name evidence="2" type="ORF">RSSM_06718</name>
</gene>
<organism evidence="2 3">
    <name type="scientific">Rhodopirellula sallentina SM41</name>
    <dbReference type="NCBI Taxonomy" id="1263870"/>
    <lineage>
        <taxon>Bacteria</taxon>
        <taxon>Pseudomonadati</taxon>
        <taxon>Planctomycetota</taxon>
        <taxon>Planctomycetia</taxon>
        <taxon>Pirellulales</taxon>
        <taxon>Pirellulaceae</taxon>
        <taxon>Rhodopirellula</taxon>
    </lineage>
</organism>
<dbReference type="PATRIC" id="fig|1263870.3.peg.7123"/>
<reference evidence="2 3" key="1">
    <citation type="journal article" date="2013" name="Mar. Genomics">
        <title>Expression of sulfatases in Rhodopirellula baltica and the diversity of sulfatases in the genus Rhodopirellula.</title>
        <authorList>
            <person name="Wegner C.E."/>
            <person name="Richter-Heitmann T."/>
            <person name="Klindworth A."/>
            <person name="Klockow C."/>
            <person name="Richter M."/>
            <person name="Achstetter T."/>
            <person name="Glockner F.O."/>
            <person name="Harder J."/>
        </authorList>
    </citation>
    <scope>NUCLEOTIDE SEQUENCE [LARGE SCALE GENOMIC DNA]</scope>
    <source>
        <strain evidence="2 3">SM41</strain>
    </source>
</reference>
<protein>
    <submittedName>
        <fullName evidence="2">Uncharacterized protein</fullName>
    </submittedName>
</protein>
<evidence type="ECO:0000313" key="2">
    <source>
        <dbReference type="EMBL" id="EMI51836.1"/>
    </source>
</evidence>
<feature type="region of interest" description="Disordered" evidence="1">
    <location>
        <begin position="1"/>
        <end position="58"/>
    </location>
</feature>
<comment type="caution">
    <text evidence="2">The sequence shown here is derived from an EMBL/GenBank/DDBJ whole genome shotgun (WGS) entry which is preliminary data.</text>
</comment>